<dbReference type="EMBL" id="RZNX01000011">
    <property type="protein sequence ID" value="RUT28183.1"/>
    <property type="molecule type" value="Genomic_DNA"/>
</dbReference>
<dbReference type="InterPro" id="IPR001375">
    <property type="entry name" value="Peptidase_S9_cat"/>
</dbReference>
<dbReference type="Gene3D" id="3.40.50.1820">
    <property type="entry name" value="alpha/beta hydrolase"/>
    <property type="match status" value="1"/>
</dbReference>
<feature type="domain" description="Peptidase S9 prolyl oligopeptidase catalytic" evidence="1">
    <location>
        <begin position="91"/>
        <end position="277"/>
    </location>
</feature>
<dbReference type="GO" id="GO:0006508">
    <property type="term" value="P:proteolysis"/>
    <property type="evidence" value="ECO:0007669"/>
    <property type="project" value="InterPro"/>
</dbReference>
<keyword evidence="3" id="KW-1185">Reference proteome</keyword>
<dbReference type="OrthoDB" id="9812921at2"/>
<dbReference type="Pfam" id="PF00326">
    <property type="entry name" value="Peptidase_S9"/>
    <property type="match status" value="1"/>
</dbReference>
<reference evidence="2 3" key="1">
    <citation type="submission" date="2018-12" db="EMBL/GenBank/DDBJ databases">
        <authorList>
            <person name="Sun L."/>
            <person name="Chen Z."/>
        </authorList>
    </citation>
    <scope>NUCLEOTIDE SEQUENCE [LARGE SCALE GENOMIC DNA]</scope>
    <source>
        <strain evidence="2 3">3-5-3</strain>
    </source>
</reference>
<dbReference type="InterPro" id="IPR029058">
    <property type="entry name" value="AB_hydrolase_fold"/>
</dbReference>
<accession>A0A3S1B3K5</accession>
<organism evidence="2 3">
    <name type="scientific">Paenibacillus zeisoli</name>
    <dbReference type="NCBI Taxonomy" id="2496267"/>
    <lineage>
        <taxon>Bacteria</taxon>
        <taxon>Bacillati</taxon>
        <taxon>Bacillota</taxon>
        <taxon>Bacilli</taxon>
        <taxon>Bacillales</taxon>
        <taxon>Paenibacillaceae</taxon>
        <taxon>Paenibacillus</taxon>
    </lineage>
</organism>
<dbReference type="SUPFAM" id="SSF53474">
    <property type="entry name" value="alpha/beta-Hydrolases"/>
    <property type="match status" value="1"/>
</dbReference>
<proteinExistence type="predicted"/>
<evidence type="ECO:0000313" key="3">
    <source>
        <dbReference type="Proteomes" id="UP000272464"/>
    </source>
</evidence>
<dbReference type="PANTHER" id="PTHR11731:SF193">
    <property type="entry name" value="DIPEPTIDYL PEPTIDASE 9"/>
    <property type="match status" value="1"/>
</dbReference>
<evidence type="ECO:0000313" key="2">
    <source>
        <dbReference type="EMBL" id="RUT28183.1"/>
    </source>
</evidence>
<dbReference type="GO" id="GO:0008239">
    <property type="term" value="F:dipeptidyl-peptidase activity"/>
    <property type="evidence" value="ECO:0007669"/>
    <property type="project" value="TreeGrafter"/>
</dbReference>
<dbReference type="GO" id="GO:0008236">
    <property type="term" value="F:serine-type peptidase activity"/>
    <property type="evidence" value="ECO:0007669"/>
    <property type="project" value="InterPro"/>
</dbReference>
<gene>
    <name evidence="2" type="ORF">EJP77_18070</name>
</gene>
<dbReference type="PANTHER" id="PTHR11731">
    <property type="entry name" value="PROTEASE FAMILY S9B,C DIPEPTIDYL-PEPTIDASE IV-RELATED"/>
    <property type="match status" value="1"/>
</dbReference>
<dbReference type="Proteomes" id="UP000272464">
    <property type="component" value="Unassembled WGS sequence"/>
</dbReference>
<name>A0A3S1B3K5_9BACL</name>
<protein>
    <submittedName>
        <fullName evidence="2">S9 family peptidase</fullName>
    </submittedName>
</protein>
<dbReference type="AlphaFoldDB" id="A0A3S1B3K5"/>
<sequence>MIFKITYLSGGNKVKGYLCLPEGFDISLSDLDFWITAFYENPGLQAERIAQSLVRSNLSILLRKWPVLIYCRGGMGKIGSVKTSWLEQFARYDTVVFAPCYRGNEGGEGRDEFGGADQEDVFSAYRLLQSLPFVESTQVSVMGFSRGSINATQTAAQMPDVHRLILWSGVSDLAQTYEERITLRRMLKRVLGGTPARQPEAFASRSPIVLANRLHGPVLIIHGTRDEQVDYSHGSKMYDRLMELGIPAEFHTYPNYGHHFPGDIHLEAVNRMFEWIRTPDQGFSPAESKDTDTHP</sequence>
<dbReference type="InterPro" id="IPR050278">
    <property type="entry name" value="Serine_Prot_S9B/DPPIV"/>
</dbReference>
<evidence type="ECO:0000259" key="1">
    <source>
        <dbReference type="Pfam" id="PF00326"/>
    </source>
</evidence>
<comment type="caution">
    <text evidence="2">The sequence shown here is derived from an EMBL/GenBank/DDBJ whole genome shotgun (WGS) entry which is preliminary data.</text>
</comment>